<dbReference type="AlphaFoldDB" id="A0A159ZUN7"/>
<accession>A0A159ZUN7</accession>
<proteinExistence type="predicted"/>
<reference evidence="2" key="1">
    <citation type="submission" date="2016-04" db="EMBL/GenBank/DDBJ databases">
        <authorList>
            <person name="Ray J."/>
            <person name="Price M."/>
            <person name="Deutschbauer A."/>
        </authorList>
    </citation>
    <scope>NUCLEOTIDE SEQUENCE [LARGE SCALE GENOMIC DNA]</scope>
    <source>
        <strain evidence="2">FW300-N2E2</strain>
    </source>
</reference>
<dbReference type="EMBL" id="CP015225">
    <property type="protein sequence ID" value="AMZ70740.1"/>
    <property type="molecule type" value="Genomic_DNA"/>
</dbReference>
<dbReference type="RefSeq" id="WP_063321330.1">
    <property type="nucleotide sequence ID" value="NZ_CP015225.1"/>
</dbReference>
<organism evidence="1 2">
    <name type="scientific">Pseudomonas fluorescens</name>
    <dbReference type="NCBI Taxonomy" id="294"/>
    <lineage>
        <taxon>Bacteria</taxon>
        <taxon>Pseudomonadati</taxon>
        <taxon>Pseudomonadota</taxon>
        <taxon>Gammaproteobacteria</taxon>
        <taxon>Pseudomonadales</taxon>
        <taxon>Pseudomonadaceae</taxon>
        <taxon>Pseudomonas</taxon>
    </lineage>
</organism>
<reference evidence="1 2" key="2">
    <citation type="journal article" date="2018" name="Nature">
        <title>Mutant phenotypes for thousands of bacterial genes of unknown function.</title>
        <authorList>
            <person name="Price M.N."/>
            <person name="Wetmore K.M."/>
            <person name="Waters R.J."/>
            <person name="Callaghan M."/>
            <person name="Ray J."/>
            <person name="Liu H."/>
            <person name="Kuehl J.V."/>
            <person name="Melnyk R.A."/>
            <person name="Lamson J.S."/>
            <person name="Suh Y."/>
            <person name="Carlson H.K."/>
            <person name="Esquivel Z."/>
            <person name="Sadeeshkumar H."/>
            <person name="Chakraborty R."/>
            <person name="Zane G.M."/>
            <person name="Rubin B.E."/>
            <person name="Wall J.D."/>
            <person name="Visel A."/>
            <person name="Bristow J."/>
            <person name="Blow M.J."/>
            <person name="Arkin A.P."/>
            <person name="Deutschbauer A.M."/>
        </authorList>
    </citation>
    <scope>NUCLEOTIDE SEQUENCE [LARGE SCALE GENOMIC DNA]</scope>
    <source>
        <strain evidence="1 2">FW300-N2E2</strain>
    </source>
</reference>
<evidence type="ECO:0000313" key="2">
    <source>
        <dbReference type="Proteomes" id="UP000076083"/>
    </source>
</evidence>
<sequence>MNQDLNAALLDVRRAYRLLANYQKRQFDLLSYVRNKLEAVSYYQDYAFSRQGDLRGLENQASAGLRFLPFLDISAIWLRHQNQDEFWDNHLPGDLMFGAWVRSDTGFDKYQGIYTKETAEVSKSILVLSVVICDKPNDNPGNWYNKVWNPLPYPEDGEVGTTESVPGYRVYSNSIDLAELADQLSVDAAIEKWRKDAATALSVSLI</sequence>
<protein>
    <submittedName>
        <fullName evidence="1">Uncharacterized protein</fullName>
    </submittedName>
</protein>
<evidence type="ECO:0000313" key="1">
    <source>
        <dbReference type="EMBL" id="AMZ70740.1"/>
    </source>
</evidence>
<name>A0A159ZUN7_PSEFL</name>
<gene>
    <name evidence="1" type="ORF">TK06_06365</name>
</gene>
<dbReference type="Proteomes" id="UP000076083">
    <property type="component" value="Chromosome"/>
</dbReference>